<dbReference type="STRING" id="1611254.A0A2G5SG85"/>
<dbReference type="GO" id="GO:0032259">
    <property type="term" value="P:methylation"/>
    <property type="evidence" value="ECO:0007669"/>
    <property type="project" value="UniProtKB-KW"/>
</dbReference>
<keyword evidence="5 11" id="KW-0808">Transferase</keyword>
<evidence type="ECO:0000256" key="9">
    <source>
        <dbReference type="ARBA" id="ARBA00029821"/>
    </source>
</evidence>
<dbReference type="InterPro" id="IPR029063">
    <property type="entry name" value="SAM-dependent_MTases_sf"/>
</dbReference>
<evidence type="ECO:0000256" key="1">
    <source>
        <dbReference type="ARBA" id="ARBA00004123"/>
    </source>
</evidence>
<feature type="domain" description="DOT1" evidence="13">
    <location>
        <begin position="50"/>
        <end position="374"/>
    </location>
</feature>
<protein>
    <recommendedName>
        <fullName evidence="3 11">Histone-lysine N-methyltransferase, H3 lysine-79 specific</fullName>
        <ecNumber evidence="2 11">2.1.1.360</ecNumber>
    </recommendedName>
    <alternativeName>
        <fullName evidence="9 11">Histone H3-K79 methyltransferase</fullName>
    </alternativeName>
</protein>
<sequence length="541" mass="61954">MFLLPFLHTFNWVDDLITVDEKWISYSISVRKAIMYSQSTTTAAPIVPLAVARLHSVFVKGELMDFVLTDHHQKSGLVLLITRRMAPILDIYGLEAPTMHMTSEELLEYVDNLNTLVSDFHKKVTPKQFKYCFGDFILDRCTIATLMEILEISKECTDVGSLRGGATGAMVFGNLSEKQMARTCEELKIGKKDKFFDIGCGYGQLMCTVASLTEAKESAGIEYQDHIYQAGVLHLRFFKMLMKFFGKRHGRITIECGDVTKEENHAMVTSSSFIFANNIAFRDLNDQLKKIFLKCQNATQIVSTDPFFSMRNCKEGKFDTHINKKDELYKICEVKPVGTLTLTDQNSDWKTKSTSLYLIKIKGNASTEEEKSDEEMEDDEETNENIKNDTVDVVSEGNRNKKDDIGRKSKRIARRPLTVKFKAQKVQKSQRIPPQKPIELRKPACETEVPCQKCLTKIKFSKKGGRNQFVLHAFIHSDQFAAFWDCQLCGFRCGSFQRCRDHYKDHHQGIQRAGYGTQRLLQMFPKFKEHFATCFGDHIEL</sequence>
<evidence type="ECO:0000256" key="4">
    <source>
        <dbReference type="ARBA" id="ARBA00022603"/>
    </source>
</evidence>
<dbReference type="OrthoDB" id="443402at2759"/>
<dbReference type="FunFam" id="3.40.50.150:FF:000033">
    <property type="entry name" value="Histone-lysine N-methyltransferase, H3 lysine-79 specific"/>
    <property type="match status" value="1"/>
</dbReference>
<dbReference type="SUPFAM" id="SSF53335">
    <property type="entry name" value="S-adenosyl-L-methionine-dependent methyltransferases"/>
    <property type="match status" value="1"/>
</dbReference>
<dbReference type="InterPro" id="IPR025789">
    <property type="entry name" value="DOT1_dom"/>
</dbReference>
<dbReference type="Gene3D" id="3.40.50.150">
    <property type="entry name" value="Vaccinia Virus protein VP39"/>
    <property type="match status" value="1"/>
</dbReference>
<feature type="compositionally biased region" description="Acidic residues" evidence="12">
    <location>
        <begin position="370"/>
        <end position="383"/>
    </location>
</feature>
<organism evidence="14 15">
    <name type="scientific">Caenorhabditis nigoni</name>
    <dbReference type="NCBI Taxonomy" id="1611254"/>
    <lineage>
        <taxon>Eukaryota</taxon>
        <taxon>Metazoa</taxon>
        <taxon>Ecdysozoa</taxon>
        <taxon>Nematoda</taxon>
        <taxon>Chromadorea</taxon>
        <taxon>Rhabditida</taxon>
        <taxon>Rhabditina</taxon>
        <taxon>Rhabditomorpha</taxon>
        <taxon>Rhabditoidea</taxon>
        <taxon>Rhabditidae</taxon>
        <taxon>Peloderinae</taxon>
        <taxon>Caenorhabditis</taxon>
    </lineage>
</organism>
<comment type="catalytic activity">
    <reaction evidence="10 11">
        <text>L-lysyl(79)-[histone H3] + 3 S-adenosyl-L-methionine = N(6),N(6),N(6)-trimethyl-L-lysyl(79)-[histone H3] + 3 S-adenosyl-L-homocysteine + 3 H(+)</text>
        <dbReference type="Rhea" id="RHEA:60328"/>
        <dbReference type="Rhea" id="RHEA-COMP:15549"/>
        <dbReference type="Rhea" id="RHEA-COMP:15552"/>
        <dbReference type="ChEBI" id="CHEBI:15378"/>
        <dbReference type="ChEBI" id="CHEBI:29969"/>
        <dbReference type="ChEBI" id="CHEBI:57856"/>
        <dbReference type="ChEBI" id="CHEBI:59789"/>
        <dbReference type="ChEBI" id="CHEBI:61961"/>
        <dbReference type="EC" id="2.1.1.360"/>
    </reaction>
</comment>
<evidence type="ECO:0000256" key="6">
    <source>
        <dbReference type="ARBA" id="ARBA00022691"/>
    </source>
</evidence>
<reference evidence="15" key="1">
    <citation type="submission" date="2017-10" db="EMBL/GenBank/DDBJ databases">
        <title>Rapid genome shrinkage in a self-fertile nematode reveals novel sperm competition proteins.</title>
        <authorList>
            <person name="Yin D."/>
            <person name="Schwarz E.M."/>
            <person name="Thomas C.G."/>
            <person name="Felde R.L."/>
            <person name="Korf I.F."/>
            <person name="Cutter A.D."/>
            <person name="Schartner C.M."/>
            <person name="Ralston E.J."/>
            <person name="Meyer B.J."/>
            <person name="Haag E.S."/>
        </authorList>
    </citation>
    <scope>NUCLEOTIDE SEQUENCE [LARGE SCALE GENOMIC DNA]</scope>
    <source>
        <strain evidence="15">JU1422</strain>
    </source>
</reference>
<comment type="subcellular location">
    <subcellularLocation>
        <location evidence="1 11">Nucleus</location>
    </subcellularLocation>
</comment>
<evidence type="ECO:0000259" key="13">
    <source>
        <dbReference type="PROSITE" id="PS51569"/>
    </source>
</evidence>
<evidence type="ECO:0000256" key="5">
    <source>
        <dbReference type="ARBA" id="ARBA00022679"/>
    </source>
</evidence>
<comment type="miscellaneous">
    <text evidence="11">In contrast to other lysine histone methyltransferases, it does not contain a SET domain, suggesting the existence of another mechanism for methylation of lysine residues of histones.</text>
</comment>
<evidence type="ECO:0000256" key="10">
    <source>
        <dbReference type="ARBA" id="ARBA00047770"/>
    </source>
</evidence>
<keyword evidence="15" id="KW-1185">Reference proteome</keyword>
<dbReference type="PANTHER" id="PTHR21451:SF0">
    <property type="entry name" value="HISTONE-LYSINE N-METHYLTRANSFERASE, H3 LYSINE-79 SPECIFIC"/>
    <property type="match status" value="1"/>
</dbReference>
<dbReference type="InterPro" id="IPR030445">
    <property type="entry name" value="H3-K79_meTrfase"/>
</dbReference>
<feature type="region of interest" description="Disordered" evidence="12">
    <location>
        <begin position="367"/>
        <end position="404"/>
    </location>
</feature>
<evidence type="ECO:0000313" key="15">
    <source>
        <dbReference type="Proteomes" id="UP000230233"/>
    </source>
</evidence>
<evidence type="ECO:0000256" key="11">
    <source>
        <dbReference type="RuleBase" id="RU271113"/>
    </source>
</evidence>
<dbReference type="EMBL" id="PDUG01000009">
    <property type="protein sequence ID" value="PIC14115.1"/>
    <property type="molecule type" value="Genomic_DNA"/>
</dbReference>
<dbReference type="GO" id="GO:0035097">
    <property type="term" value="C:histone methyltransferase complex"/>
    <property type="evidence" value="ECO:0007669"/>
    <property type="project" value="UniProtKB-ARBA"/>
</dbReference>
<evidence type="ECO:0000256" key="3">
    <source>
        <dbReference type="ARBA" id="ARBA00020987"/>
    </source>
</evidence>
<dbReference type="Pfam" id="PF08123">
    <property type="entry name" value="DOT1"/>
    <property type="match status" value="1"/>
</dbReference>
<name>A0A2G5SG85_9PELO</name>
<keyword evidence="4 11" id="KW-0489">Methyltransferase</keyword>
<evidence type="ECO:0000256" key="12">
    <source>
        <dbReference type="SAM" id="MobiDB-lite"/>
    </source>
</evidence>
<dbReference type="GO" id="GO:0000077">
    <property type="term" value="P:DNA damage checkpoint signaling"/>
    <property type="evidence" value="ECO:0007669"/>
    <property type="project" value="TreeGrafter"/>
</dbReference>
<keyword evidence="7 11" id="KW-0156">Chromatin regulator</keyword>
<dbReference type="GO" id="GO:0006281">
    <property type="term" value="P:DNA repair"/>
    <property type="evidence" value="ECO:0007669"/>
    <property type="project" value="TreeGrafter"/>
</dbReference>
<dbReference type="AlphaFoldDB" id="A0A2G5SG85"/>
<dbReference type="Proteomes" id="UP000230233">
    <property type="component" value="Unassembled WGS sequence"/>
</dbReference>
<dbReference type="PROSITE" id="PS51569">
    <property type="entry name" value="DOT1"/>
    <property type="match status" value="1"/>
</dbReference>
<evidence type="ECO:0000256" key="7">
    <source>
        <dbReference type="ARBA" id="ARBA00022853"/>
    </source>
</evidence>
<comment type="function">
    <text evidence="11">Histone methyltransferase that specifically trimethylates histone H3 to form H3K79me3. This methylation is required for telomere silencing and for the pachytene checkpoint during the meiotic cell cycle by allowing the recruitment of RAD9 to double strand breaks. Nucleosomes are preferred as substrate compared to free histone.</text>
</comment>
<evidence type="ECO:0000256" key="8">
    <source>
        <dbReference type="ARBA" id="ARBA00023242"/>
    </source>
</evidence>
<accession>A0A2G5SG85</accession>
<evidence type="ECO:0000313" key="14">
    <source>
        <dbReference type="EMBL" id="PIC14115.1"/>
    </source>
</evidence>
<evidence type="ECO:0000256" key="2">
    <source>
        <dbReference type="ARBA" id="ARBA00012190"/>
    </source>
</evidence>
<dbReference type="GO" id="GO:0140956">
    <property type="term" value="F:histone H3K79 trimethyltransferase activity"/>
    <property type="evidence" value="ECO:0007669"/>
    <property type="project" value="UniProtKB-EC"/>
</dbReference>
<dbReference type="EC" id="2.1.1.360" evidence="2 11"/>
<keyword evidence="8 11" id="KW-0539">Nucleus</keyword>
<comment type="similarity">
    <text evidence="11">Belongs to the class I-like SAM-binding methyltransferase superfamily. DOT1 family.</text>
</comment>
<keyword evidence="6 11" id="KW-0949">S-adenosyl-L-methionine</keyword>
<proteinExistence type="inferred from homology"/>
<gene>
    <name evidence="14" type="ORF">B9Z55_027389</name>
</gene>
<dbReference type="PANTHER" id="PTHR21451">
    <property type="entry name" value="HISTONE H3 METHYLTRANSFERASE"/>
    <property type="match status" value="1"/>
</dbReference>
<comment type="caution">
    <text evidence="14">The sequence shown here is derived from an EMBL/GenBank/DDBJ whole genome shotgun (WGS) entry which is preliminary data.</text>
</comment>